<gene>
    <name evidence="1" type="ORF">EJ03DRAFT_75372</name>
</gene>
<name>A0A6G1LNR1_9PEZI</name>
<reference evidence="1" key="1">
    <citation type="journal article" date="2020" name="Stud. Mycol.">
        <title>101 Dothideomycetes genomes: a test case for predicting lifestyles and emergence of pathogens.</title>
        <authorList>
            <person name="Haridas S."/>
            <person name="Albert R."/>
            <person name="Binder M."/>
            <person name="Bloem J."/>
            <person name="Labutti K."/>
            <person name="Salamov A."/>
            <person name="Andreopoulos B."/>
            <person name="Baker S."/>
            <person name="Barry K."/>
            <person name="Bills G."/>
            <person name="Bluhm B."/>
            <person name="Cannon C."/>
            <person name="Castanera R."/>
            <person name="Culley D."/>
            <person name="Daum C."/>
            <person name="Ezra D."/>
            <person name="Gonzalez J."/>
            <person name="Henrissat B."/>
            <person name="Kuo A."/>
            <person name="Liang C."/>
            <person name="Lipzen A."/>
            <person name="Lutzoni F."/>
            <person name="Magnuson J."/>
            <person name="Mondo S."/>
            <person name="Nolan M."/>
            <person name="Ohm R."/>
            <person name="Pangilinan J."/>
            <person name="Park H.-J."/>
            <person name="Ramirez L."/>
            <person name="Alfaro M."/>
            <person name="Sun H."/>
            <person name="Tritt A."/>
            <person name="Yoshinaga Y."/>
            <person name="Zwiers L.-H."/>
            <person name="Turgeon B."/>
            <person name="Goodwin S."/>
            <person name="Spatafora J."/>
            <person name="Crous P."/>
            <person name="Grigoriev I."/>
        </authorList>
    </citation>
    <scope>NUCLEOTIDE SEQUENCE</scope>
    <source>
        <strain evidence="1">CBS 116005</strain>
    </source>
</reference>
<keyword evidence="2" id="KW-1185">Reference proteome</keyword>
<organism evidence="1 2">
    <name type="scientific">Teratosphaeria nubilosa</name>
    <dbReference type="NCBI Taxonomy" id="161662"/>
    <lineage>
        <taxon>Eukaryota</taxon>
        <taxon>Fungi</taxon>
        <taxon>Dikarya</taxon>
        <taxon>Ascomycota</taxon>
        <taxon>Pezizomycotina</taxon>
        <taxon>Dothideomycetes</taxon>
        <taxon>Dothideomycetidae</taxon>
        <taxon>Mycosphaerellales</taxon>
        <taxon>Teratosphaeriaceae</taxon>
        <taxon>Teratosphaeria</taxon>
    </lineage>
</organism>
<evidence type="ECO:0000313" key="2">
    <source>
        <dbReference type="Proteomes" id="UP000799436"/>
    </source>
</evidence>
<accession>A0A6G1LNR1</accession>
<sequence>MEKWPPIAVVTVSALKASWSANPFLAHPVQKQEHLGNDLPFNHAQKIILIKEDTTPLTHAAPTTQHSFALRTRFRRHQCAHPVPLGRLAHAIPCALSLVAVPLADEQLRGRPPLAAT</sequence>
<dbReference type="AlphaFoldDB" id="A0A6G1LNR1"/>
<dbReference type="EMBL" id="ML995809">
    <property type="protein sequence ID" value="KAF2774078.1"/>
    <property type="molecule type" value="Genomic_DNA"/>
</dbReference>
<protein>
    <submittedName>
        <fullName evidence="1">Uncharacterized protein</fullName>
    </submittedName>
</protein>
<dbReference type="Proteomes" id="UP000799436">
    <property type="component" value="Unassembled WGS sequence"/>
</dbReference>
<proteinExistence type="predicted"/>
<evidence type="ECO:0000313" key="1">
    <source>
        <dbReference type="EMBL" id="KAF2774078.1"/>
    </source>
</evidence>